<keyword evidence="3" id="KW-1185">Reference proteome</keyword>
<dbReference type="Proteomes" id="UP000031561">
    <property type="component" value="Unassembled WGS sequence"/>
</dbReference>
<dbReference type="EMBL" id="JTHE03000088">
    <property type="protein sequence ID" value="MCM1984081.1"/>
    <property type="molecule type" value="Genomic_DNA"/>
</dbReference>
<comment type="caution">
    <text evidence="2">The sequence shown here is derived from an EMBL/GenBank/DDBJ whole genome shotgun (WGS) entry which is preliminary data.</text>
</comment>
<dbReference type="RefSeq" id="WP_250833367.1">
    <property type="nucleotide sequence ID" value="NZ_JTHE03000088.1"/>
</dbReference>
<evidence type="ECO:0000313" key="3">
    <source>
        <dbReference type="Proteomes" id="UP000031561"/>
    </source>
</evidence>
<gene>
    <name evidence="2" type="ORF">QQ91_0014755</name>
</gene>
<sequence length="139" mass="15287">MPVEHRQGEDSPSAPAMLAEVSDRSMSEFYQLKQALLVSTLLWTGAIFGGVWFYYGLNIALNYLLGALSGLAYLGLLARNVERLGTHKQVGKSQLAVFVGVIIISTQIDGLHVLPVFLGFLTYKVTILVYTLRTALLQK</sequence>
<keyword evidence="1" id="KW-0812">Transmembrane</keyword>
<feature type="transmembrane region" description="Helical" evidence="1">
    <location>
        <begin position="114"/>
        <end position="132"/>
    </location>
</feature>
<feature type="transmembrane region" description="Helical" evidence="1">
    <location>
        <begin position="90"/>
        <end position="108"/>
    </location>
</feature>
<reference evidence="2 3" key="1">
    <citation type="journal article" date="2015" name="Genome Announc.">
        <title>Draft Genome Sequence of Filamentous Marine Cyanobacterium Lyngbya confervoides Strain BDU141951.</title>
        <authorList>
            <person name="Chandrababunaidu M.M."/>
            <person name="Sen D."/>
            <person name="Tripathy S."/>
        </authorList>
    </citation>
    <scope>NUCLEOTIDE SEQUENCE [LARGE SCALE GENOMIC DNA]</scope>
    <source>
        <strain evidence="2 3">BDU141951</strain>
    </source>
</reference>
<evidence type="ECO:0000313" key="2">
    <source>
        <dbReference type="EMBL" id="MCM1984081.1"/>
    </source>
</evidence>
<evidence type="ECO:0000256" key="1">
    <source>
        <dbReference type="SAM" id="Phobius"/>
    </source>
</evidence>
<feature type="transmembrane region" description="Helical" evidence="1">
    <location>
        <begin position="61"/>
        <end position="78"/>
    </location>
</feature>
<proteinExistence type="predicted"/>
<accession>A0ABD4T5M5</accession>
<feature type="transmembrane region" description="Helical" evidence="1">
    <location>
        <begin position="35"/>
        <end position="55"/>
    </location>
</feature>
<organism evidence="2 3">
    <name type="scientific">Lyngbya confervoides BDU141951</name>
    <dbReference type="NCBI Taxonomy" id="1574623"/>
    <lineage>
        <taxon>Bacteria</taxon>
        <taxon>Bacillati</taxon>
        <taxon>Cyanobacteriota</taxon>
        <taxon>Cyanophyceae</taxon>
        <taxon>Oscillatoriophycideae</taxon>
        <taxon>Oscillatoriales</taxon>
        <taxon>Microcoleaceae</taxon>
        <taxon>Lyngbya</taxon>
    </lineage>
</organism>
<dbReference type="AlphaFoldDB" id="A0ABD4T5M5"/>
<name>A0ABD4T5M5_9CYAN</name>
<keyword evidence="1" id="KW-1133">Transmembrane helix</keyword>
<keyword evidence="1" id="KW-0472">Membrane</keyword>
<protein>
    <submittedName>
        <fullName evidence="2">ATP synthase subunit I</fullName>
    </submittedName>
</protein>